<accession>D3BA12</accession>
<comment type="caution">
    <text evidence="1">The sequence shown here is derived from an EMBL/GenBank/DDBJ whole genome shotgun (WGS) entry which is preliminary data.</text>
</comment>
<gene>
    <name evidence="1" type="ORF">PPL_05384</name>
</gene>
<keyword evidence="2" id="KW-1185">Reference proteome</keyword>
<dbReference type="RefSeq" id="XP_020433517.1">
    <property type="nucleotide sequence ID" value="XM_020576268.1"/>
</dbReference>
<dbReference type="GeneID" id="31360869"/>
<name>D3BA12_HETP5</name>
<protein>
    <submittedName>
        <fullName evidence="1">Uncharacterized protein</fullName>
    </submittedName>
</protein>
<dbReference type="InParanoid" id="D3BA12"/>
<sequence>MDTVSNMVCGENVYQNCPSQSACMCNANSTNYSGLCAPFGDFGFSAYNHFEKYLQCMDNSGCPNVDNDALYFTKVWYSSQLF</sequence>
<evidence type="ECO:0000313" key="2">
    <source>
        <dbReference type="Proteomes" id="UP000001396"/>
    </source>
</evidence>
<proteinExistence type="predicted"/>
<dbReference type="AlphaFoldDB" id="D3BA12"/>
<evidence type="ECO:0000313" key="1">
    <source>
        <dbReference type="EMBL" id="EFA81399.1"/>
    </source>
</evidence>
<dbReference type="Proteomes" id="UP000001396">
    <property type="component" value="Unassembled WGS sequence"/>
</dbReference>
<organism evidence="1 2">
    <name type="scientific">Heterostelium pallidum (strain ATCC 26659 / Pp 5 / PN500)</name>
    <name type="common">Cellular slime mold</name>
    <name type="synonym">Polysphondylium pallidum</name>
    <dbReference type="NCBI Taxonomy" id="670386"/>
    <lineage>
        <taxon>Eukaryota</taxon>
        <taxon>Amoebozoa</taxon>
        <taxon>Evosea</taxon>
        <taxon>Eumycetozoa</taxon>
        <taxon>Dictyostelia</taxon>
        <taxon>Acytosteliales</taxon>
        <taxon>Acytosteliaceae</taxon>
        <taxon>Heterostelium</taxon>
    </lineage>
</organism>
<dbReference type="EMBL" id="ADBJ01000025">
    <property type="protein sequence ID" value="EFA81399.1"/>
    <property type="molecule type" value="Genomic_DNA"/>
</dbReference>
<reference evidence="1 2" key="1">
    <citation type="journal article" date="2011" name="Genome Res.">
        <title>Phylogeny-wide analysis of social amoeba genomes highlights ancient origins for complex intercellular communication.</title>
        <authorList>
            <person name="Heidel A.J."/>
            <person name="Lawal H.M."/>
            <person name="Felder M."/>
            <person name="Schilde C."/>
            <person name="Helps N.R."/>
            <person name="Tunggal B."/>
            <person name="Rivero F."/>
            <person name="John U."/>
            <person name="Schleicher M."/>
            <person name="Eichinger L."/>
            <person name="Platzer M."/>
            <person name="Noegel A.A."/>
            <person name="Schaap P."/>
            <person name="Gloeckner G."/>
        </authorList>
    </citation>
    <scope>NUCLEOTIDE SEQUENCE [LARGE SCALE GENOMIC DNA]</scope>
    <source>
        <strain evidence="2">ATCC 26659 / Pp 5 / PN500</strain>
    </source>
</reference>